<evidence type="ECO:0000256" key="9">
    <source>
        <dbReference type="PROSITE-ProRule" id="PRU01248"/>
    </source>
</evidence>
<dbReference type="PANTHER" id="PTHR30349:SF77">
    <property type="entry name" value="TYROSINE RECOMBINASE XERC"/>
    <property type="match status" value="1"/>
</dbReference>
<feature type="domain" description="Tyr recombinase" evidence="10">
    <location>
        <begin position="115"/>
        <end position="291"/>
    </location>
</feature>
<keyword evidence="7" id="KW-0233">DNA recombination</keyword>
<dbReference type="PANTHER" id="PTHR30349">
    <property type="entry name" value="PHAGE INTEGRASE-RELATED"/>
    <property type="match status" value="1"/>
</dbReference>
<dbReference type="SUPFAM" id="SSF56349">
    <property type="entry name" value="DNA breaking-rejoining enzymes"/>
    <property type="match status" value="1"/>
</dbReference>
<evidence type="ECO:0000256" key="6">
    <source>
        <dbReference type="ARBA" id="ARBA00023125"/>
    </source>
</evidence>
<name>A0ABZ0L650_9BACL</name>
<dbReference type="Gene3D" id="1.10.443.10">
    <property type="entry name" value="Intergrase catalytic core"/>
    <property type="match status" value="1"/>
</dbReference>
<dbReference type="Proteomes" id="UP001303902">
    <property type="component" value="Chromosome"/>
</dbReference>
<reference evidence="12 13" key="1">
    <citation type="submission" date="2023-06" db="EMBL/GenBank/DDBJ databases">
        <title>Sporosarcina sp. nov., isolated from Korean tranditional fermented seafood 'Jeotgal'.</title>
        <authorList>
            <person name="Yang A.I."/>
            <person name="Shin N.-R."/>
        </authorList>
    </citation>
    <scope>NUCLEOTIDE SEQUENCE [LARGE SCALE GENOMIC DNA]</scope>
    <source>
        <strain evidence="12 13">T2O-4</strain>
    </source>
</reference>
<evidence type="ECO:0000256" key="1">
    <source>
        <dbReference type="ARBA" id="ARBA00004496"/>
    </source>
</evidence>
<dbReference type="InterPro" id="IPR050090">
    <property type="entry name" value="Tyrosine_recombinase_XerCD"/>
</dbReference>
<keyword evidence="6 9" id="KW-0238">DNA-binding</keyword>
<proteinExistence type="predicted"/>
<evidence type="ECO:0000256" key="7">
    <source>
        <dbReference type="ARBA" id="ARBA00023172"/>
    </source>
</evidence>
<keyword evidence="4" id="KW-0159">Chromosome partition</keyword>
<dbReference type="RefSeq" id="WP_317968713.1">
    <property type="nucleotide sequence ID" value="NZ_CP129118.1"/>
</dbReference>
<dbReference type="PROSITE" id="PS51900">
    <property type="entry name" value="CB"/>
    <property type="match status" value="1"/>
</dbReference>
<evidence type="ECO:0000256" key="2">
    <source>
        <dbReference type="ARBA" id="ARBA00022490"/>
    </source>
</evidence>
<dbReference type="InterPro" id="IPR044068">
    <property type="entry name" value="CB"/>
</dbReference>
<evidence type="ECO:0000259" key="10">
    <source>
        <dbReference type="PROSITE" id="PS51898"/>
    </source>
</evidence>
<sequence>MERYWELKIQLPNAENQKVVNEYLLSLKVANRSFYTINNYRIFYQTFFKEEKASYAALTSDHIQKWLIQNDTGLKKNSIKFHISALSTFYKFCVEEEYIKKSPIKKRWYPRAEKPIPKYLTKEETSKIRRLLEDLPLRDRVIFEFTLTSGCRIGEVHRLDKADIDFENRTTRVGGKGKKIRQVHFSEMTALLLERYLQSRKDDHPALFVTHKEPPTRLSANWVGRSMRNLGEKAELPGSLHPHRLRHTFATVLLAKGADIMFIADELGHSDIKTTQIYARLPKQQIISMYRKYMG</sequence>
<evidence type="ECO:0000256" key="8">
    <source>
        <dbReference type="ARBA" id="ARBA00023306"/>
    </source>
</evidence>
<dbReference type="PROSITE" id="PS51898">
    <property type="entry name" value="TYR_RECOMBINASE"/>
    <property type="match status" value="1"/>
</dbReference>
<dbReference type="Pfam" id="PF02899">
    <property type="entry name" value="Phage_int_SAM_1"/>
    <property type="match status" value="1"/>
</dbReference>
<dbReference type="InterPro" id="IPR004107">
    <property type="entry name" value="Integrase_SAM-like_N"/>
</dbReference>
<organism evidence="12 13">
    <name type="scientific">Sporosarcina oncorhynchi</name>
    <dbReference type="NCBI Taxonomy" id="3056444"/>
    <lineage>
        <taxon>Bacteria</taxon>
        <taxon>Bacillati</taxon>
        <taxon>Bacillota</taxon>
        <taxon>Bacilli</taxon>
        <taxon>Bacillales</taxon>
        <taxon>Caryophanaceae</taxon>
        <taxon>Sporosarcina</taxon>
    </lineage>
</organism>
<dbReference type="Gene3D" id="1.10.150.130">
    <property type="match status" value="1"/>
</dbReference>
<comment type="subcellular location">
    <subcellularLocation>
        <location evidence="1">Cytoplasm</location>
    </subcellularLocation>
</comment>
<protein>
    <submittedName>
        <fullName evidence="12">Tyrosine-type recombinase/integrase</fullName>
    </submittedName>
</protein>
<evidence type="ECO:0000256" key="4">
    <source>
        <dbReference type="ARBA" id="ARBA00022829"/>
    </source>
</evidence>
<evidence type="ECO:0000259" key="11">
    <source>
        <dbReference type="PROSITE" id="PS51900"/>
    </source>
</evidence>
<keyword evidence="5" id="KW-0229">DNA integration</keyword>
<dbReference type="EMBL" id="CP129118">
    <property type="protein sequence ID" value="WOV88044.1"/>
    <property type="molecule type" value="Genomic_DNA"/>
</dbReference>
<dbReference type="InterPro" id="IPR010998">
    <property type="entry name" value="Integrase_recombinase_N"/>
</dbReference>
<keyword evidence="8" id="KW-0131">Cell cycle</keyword>
<evidence type="ECO:0000256" key="5">
    <source>
        <dbReference type="ARBA" id="ARBA00022908"/>
    </source>
</evidence>
<gene>
    <name evidence="12" type="ORF">QWT69_02675</name>
</gene>
<dbReference type="InterPro" id="IPR002104">
    <property type="entry name" value="Integrase_catalytic"/>
</dbReference>
<keyword evidence="13" id="KW-1185">Reference proteome</keyword>
<accession>A0ABZ0L650</accession>
<evidence type="ECO:0000256" key="3">
    <source>
        <dbReference type="ARBA" id="ARBA00022618"/>
    </source>
</evidence>
<keyword evidence="3" id="KW-0132">Cell division</keyword>
<evidence type="ECO:0000313" key="12">
    <source>
        <dbReference type="EMBL" id="WOV88044.1"/>
    </source>
</evidence>
<dbReference type="InterPro" id="IPR011010">
    <property type="entry name" value="DNA_brk_join_enz"/>
</dbReference>
<dbReference type="InterPro" id="IPR013762">
    <property type="entry name" value="Integrase-like_cat_sf"/>
</dbReference>
<evidence type="ECO:0000313" key="13">
    <source>
        <dbReference type="Proteomes" id="UP001303902"/>
    </source>
</evidence>
<keyword evidence="2" id="KW-0963">Cytoplasm</keyword>
<dbReference type="Pfam" id="PF00589">
    <property type="entry name" value="Phage_integrase"/>
    <property type="match status" value="1"/>
</dbReference>
<feature type="domain" description="Core-binding (CB)" evidence="11">
    <location>
        <begin position="14"/>
        <end position="94"/>
    </location>
</feature>